<sequence>MGWFSSSETSSSRSTATASASTSSGAPDRSQRAECWTSRDAYFGCLDKNSVQAPGQEGSGVCQSENDEYKRKCAASWVDYFNKRRVLALRQDLMERRAAEQVQELAGGKATR</sequence>
<evidence type="ECO:0000313" key="7">
    <source>
        <dbReference type="Proteomes" id="UP000237144"/>
    </source>
</evidence>
<feature type="compositionally biased region" description="Low complexity" evidence="5">
    <location>
        <begin position="1"/>
        <end position="26"/>
    </location>
</feature>
<dbReference type="SUPFAM" id="SSF47694">
    <property type="entry name" value="Cytochrome c oxidase subunit h"/>
    <property type="match status" value="1"/>
</dbReference>
<dbReference type="GO" id="GO:0005739">
    <property type="term" value="C:mitochondrion"/>
    <property type="evidence" value="ECO:0007669"/>
    <property type="project" value="UniProtKB-SubCell"/>
</dbReference>
<comment type="similarity">
    <text evidence="2">Belongs to the cytochrome c oxidase subunit 6B family.</text>
</comment>
<evidence type="ECO:0000256" key="2">
    <source>
        <dbReference type="ARBA" id="ARBA00006425"/>
    </source>
</evidence>
<dbReference type="Pfam" id="PF02297">
    <property type="entry name" value="COX6B"/>
    <property type="match status" value="1"/>
</dbReference>
<dbReference type="AlphaFoldDB" id="A0A2S5BBS7"/>
<evidence type="ECO:0000256" key="1">
    <source>
        <dbReference type="ARBA" id="ARBA00004173"/>
    </source>
</evidence>
<evidence type="ECO:0000256" key="4">
    <source>
        <dbReference type="ARBA" id="ARBA00023157"/>
    </source>
</evidence>
<dbReference type="PANTHER" id="PTHR47677">
    <property type="entry name" value="CYTOCHROME C OXIDASE ASSEMBLY FACTOR 6"/>
    <property type="match status" value="1"/>
</dbReference>
<evidence type="ECO:0000313" key="6">
    <source>
        <dbReference type="EMBL" id="POY74235.1"/>
    </source>
</evidence>
<gene>
    <name evidence="6" type="ORF">BMF94_2673</name>
</gene>
<dbReference type="PANTHER" id="PTHR47677:SF1">
    <property type="entry name" value="CYTOCHROME C OXIDASE ASSEMBLY FACTOR 6"/>
    <property type="match status" value="1"/>
</dbReference>
<reference evidence="6 7" key="1">
    <citation type="journal article" date="2018" name="Front. Microbiol.">
        <title>Prospects for Fungal Bioremediation of Acidic Radioactive Waste Sites: Characterization and Genome Sequence of Rhodotorula taiwanensis MD1149.</title>
        <authorList>
            <person name="Tkavc R."/>
            <person name="Matrosova V.Y."/>
            <person name="Grichenko O.E."/>
            <person name="Gostincar C."/>
            <person name="Volpe R.P."/>
            <person name="Klimenkova P."/>
            <person name="Gaidamakova E.K."/>
            <person name="Zhou C.E."/>
            <person name="Stewart B.J."/>
            <person name="Lyman M.G."/>
            <person name="Malfatti S.A."/>
            <person name="Rubinfeld B."/>
            <person name="Courtot M."/>
            <person name="Singh J."/>
            <person name="Dalgard C.L."/>
            <person name="Hamilton T."/>
            <person name="Frey K.G."/>
            <person name="Gunde-Cimerman N."/>
            <person name="Dugan L."/>
            <person name="Daly M.J."/>
        </authorList>
    </citation>
    <scope>NUCLEOTIDE SEQUENCE [LARGE SCALE GENOMIC DNA]</scope>
    <source>
        <strain evidence="6 7">MD1149</strain>
    </source>
</reference>
<dbReference type="InterPro" id="IPR036549">
    <property type="entry name" value="CX6/COA6-like_sf"/>
</dbReference>
<dbReference type="PROSITE" id="PS51808">
    <property type="entry name" value="CHCH"/>
    <property type="match status" value="1"/>
</dbReference>
<dbReference type="Proteomes" id="UP000237144">
    <property type="component" value="Unassembled WGS sequence"/>
</dbReference>
<accession>A0A2S5BBS7</accession>
<dbReference type="STRING" id="741276.A0A2S5BBS7"/>
<comment type="subcellular location">
    <subcellularLocation>
        <location evidence="1">Mitochondrion</location>
    </subcellularLocation>
</comment>
<dbReference type="EMBL" id="PJQD01000026">
    <property type="protein sequence ID" value="POY74235.1"/>
    <property type="molecule type" value="Genomic_DNA"/>
</dbReference>
<protein>
    <submittedName>
        <fullName evidence="6">Uncharacterized protein</fullName>
    </submittedName>
</protein>
<name>A0A2S5BBS7_9BASI</name>
<keyword evidence="7" id="KW-1185">Reference proteome</keyword>
<evidence type="ECO:0000256" key="5">
    <source>
        <dbReference type="SAM" id="MobiDB-lite"/>
    </source>
</evidence>
<evidence type="ECO:0000256" key="3">
    <source>
        <dbReference type="ARBA" id="ARBA00023128"/>
    </source>
</evidence>
<dbReference type="InterPro" id="IPR048280">
    <property type="entry name" value="COX6B-like"/>
</dbReference>
<comment type="caution">
    <text evidence="6">The sequence shown here is derived from an EMBL/GenBank/DDBJ whole genome shotgun (WGS) entry which is preliminary data.</text>
</comment>
<feature type="region of interest" description="Disordered" evidence="5">
    <location>
        <begin position="1"/>
        <end position="32"/>
    </location>
</feature>
<organism evidence="6 7">
    <name type="scientific">Rhodotorula taiwanensis</name>
    <dbReference type="NCBI Taxonomy" id="741276"/>
    <lineage>
        <taxon>Eukaryota</taxon>
        <taxon>Fungi</taxon>
        <taxon>Dikarya</taxon>
        <taxon>Basidiomycota</taxon>
        <taxon>Pucciniomycotina</taxon>
        <taxon>Microbotryomycetes</taxon>
        <taxon>Sporidiobolales</taxon>
        <taxon>Sporidiobolaceae</taxon>
        <taxon>Rhodotorula</taxon>
    </lineage>
</organism>
<keyword evidence="3" id="KW-0496">Mitochondrion</keyword>
<dbReference type="InterPro" id="IPR048281">
    <property type="entry name" value="COA6_fun"/>
</dbReference>
<keyword evidence="4" id="KW-1015">Disulfide bond</keyword>
<proteinExistence type="inferred from homology"/>
<dbReference type="OrthoDB" id="5545577at2759"/>
<dbReference type="Gene3D" id="1.10.10.140">
    <property type="entry name" value="Cytochrome c oxidase, subunit VIb"/>
    <property type="match status" value="1"/>
</dbReference>